<dbReference type="SUPFAM" id="SSF56112">
    <property type="entry name" value="Protein kinase-like (PK-like)"/>
    <property type="match status" value="1"/>
</dbReference>
<dbReference type="AlphaFoldDB" id="A0A8J3N8A0"/>
<dbReference type="PANTHER" id="PTHR21310">
    <property type="entry name" value="AMINOGLYCOSIDE PHOSPHOTRANSFERASE-RELATED-RELATED"/>
    <property type="match status" value="1"/>
</dbReference>
<proteinExistence type="predicted"/>
<gene>
    <name evidence="2" type="ORF">KSF_080900</name>
</gene>
<comment type="caution">
    <text evidence="2">The sequence shown here is derived from an EMBL/GenBank/DDBJ whole genome shotgun (WGS) entry which is preliminary data.</text>
</comment>
<dbReference type="Proteomes" id="UP000597444">
    <property type="component" value="Unassembled WGS sequence"/>
</dbReference>
<dbReference type="InterPro" id="IPR051678">
    <property type="entry name" value="AGP_Transferase"/>
</dbReference>
<keyword evidence="3" id="KW-1185">Reference proteome</keyword>
<dbReference type="Gene3D" id="3.30.200.20">
    <property type="entry name" value="Phosphorylase Kinase, domain 1"/>
    <property type="match status" value="1"/>
</dbReference>
<dbReference type="Pfam" id="PF01636">
    <property type="entry name" value="APH"/>
    <property type="match status" value="1"/>
</dbReference>
<evidence type="ECO:0000259" key="1">
    <source>
        <dbReference type="Pfam" id="PF01636"/>
    </source>
</evidence>
<dbReference type="Gene3D" id="3.90.1200.10">
    <property type="match status" value="1"/>
</dbReference>
<dbReference type="RefSeq" id="WP_220208810.1">
    <property type="nucleotide sequence ID" value="NZ_BNJK01000002.1"/>
</dbReference>
<dbReference type="InterPro" id="IPR011009">
    <property type="entry name" value="Kinase-like_dom_sf"/>
</dbReference>
<organism evidence="2 3">
    <name type="scientific">Reticulibacter mediterranei</name>
    <dbReference type="NCBI Taxonomy" id="2778369"/>
    <lineage>
        <taxon>Bacteria</taxon>
        <taxon>Bacillati</taxon>
        <taxon>Chloroflexota</taxon>
        <taxon>Ktedonobacteria</taxon>
        <taxon>Ktedonobacterales</taxon>
        <taxon>Reticulibacteraceae</taxon>
        <taxon>Reticulibacter</taxon>
    </lineage>
</organism>
<dbReference type="EMBL" id="BNJK01000002">
    <property type="protein sequence ID" value="GHO98042.1"/>
    <property type="molecule type" value="Genomic_DNA"/>
</dbReference>
<reference evidence="2" key="1">
    <citation type="submission" date="2020-10" db="EMBL/GenBank/DDBJ databases">
        <title>Taxonomic study of unclassified bacteria belonging to the class Ktedonobacteria.</title>
        <authorList>
            <person name="Yabe S."/>
            <person name="Wang C.M."/>
            <person name="Zheng Y."/>
            <person name="Sakai Y."/>
            <person name="Cavaletti L."/>
            <person name="Monciardini P."/>
            <person name="Donadio S."/>
        </authorList>
    </citation>
    <scope>NUCLEOTIDE SEQUENCE</scope>
    <source>
        <strain evidence="2">ID150040</strain>
    </source>
</reference>
<name>A0A8J3N8A0_9CHLR</name>
<protein>
    <recommendedName>
        <fullName evidence="1">Aminoglycoside phosphotransferase domain-containing protein</fullName>
    </recommendedName>
</protein>
<evidence type="ECO:0000313" key="3">
    <source>
        <dbReference type="Proteomes" id="UP000597444"/>
    </source>
</evidence>
<evidence type="ECO:0000313" key="2">
    <source>
        <dbReference type="EMBL" id="GHO98042.1"/>
    </source>
</evidence>
<dbReference type="InterPro" id="IPR002575">
    <property type="entry name" value="Aminoglycoside_PTrfase"/>
</dbReference>
<accession>A0A8J3N8A0</accession>
<feature type="domain" description="Aminoglycoside phosphotransferase" evidence="1">
    <location>
        <begin position="30"/>
        <end position="234"/>
    </location>
</feature>
<sequence>MIPAKDATKFVQIVQKFDPQSVLVRAWKLEGGVSAQVTALEIEQADGQTKKLLVRQHGEGDRTQNPQIAADEFKLLDRLHSAGLLVPAPYYLDQSCEIFPIPYIVIEYIEGASVFALDAVPDLIPQLAAQLARIHELDGSQQNFSFLPQQEKIYADKLGTSPARLDDSLDEGRIRDVLEAAGPLPQRNKSVLLHGDFWPGNILWRDGRLAGVIDWEDSRFGDPLGDLANSRLETLWAFGRDAMQRFTQCYLAKNDIDITLLPYWDLYAALKPALRLAEWAGDAVVEKRWREEHRWFIERAFAVTNVN</sequence>